<organism evidence="1 2">
    <name type="scientific">Operophtera brumata</name>
    <name type="common">Winter moth</name>
    <name type="synonym">Phalaena brumata</name>
    <dbReference type="NCBI Taxonomy" id="104452"/>
    <lineage>
        <taxon>Eukaryota</taxon>
        <taxon>Metazoa</taxon>
        <taxon>Ecdysozoa</taxon>
        <taxon>Arthropoda</taxon>
        <taxon>Hexapoda</taxon>
        <taxon>Insecta</taxon>
        <taxon>Pterygota</taxon>
        <taxon>Neoptera</taxon>
        <taxon>Endopterygota</taxon>
        <taxon>Lepidoptera</taxon>
        <taxon>Glossata</taxon>
        <taxon>Ditrysia</taxon>
        <taxon>Geometroidea</taxon>
        <taxon>Geometridae</taxon>
        <taxon>Larentiinae</taxon>
        <taxon>Operophtera</taxon>
    </lineage>
</organism>
<protein>
    <submittedName>
        <fullName evidence="1">Putative CRAL/TRIO domain-containing protein</fullName>
    </submittedName>
</protein>
<keyword evidence="2" id="KW-1185">Reference proteome</keyword>
<evidence type="ECO:0000313" key="2">
    <source>
        <dbReference type="Proteomes" id="UP000037510"/>
    </source>
</evidence>
<evidence type="ECO:0000313" key="1">
    <source>
        <dbReference type="EMBL" id="KOB56443.1"/>
    </source>
</evidence>
<dbReference type="EMBL" id="JTDY01011424">
    <property type="protein sequence ID" value="KOB56443.1"/>
    <property type="molecule type" value="Genomic_DNA"/>
</dbReference>
<feature type="non-terminal residue" evidence="1">
    <location>
        <position position="112"/>
    </location>
</feature>
<dbReference type="AlphaFoldDB" id="A0A0L7K3U2"/>
<sequence>RVYLEKTLIGCKGSVEKAKTQIDKLCTLKTLLPKFFIGGDVKKNLGEMGGSNAKDDQRPLQDDWLEVLSSEEHEKHLAEMKASNTDESLRTPDQFNEQIMGLHGSFRTLTVD</sequence>
<reference evidence="1 2" key="1">
    <citation type="journal article" date="2015" name="Genome Biol. Evol.">
        <title>The genome of winter moth (Operophtera brumata) provides a genomic perspective on sexual dimorphism and phenology.</title>
        <authorList>
            <person name="Derks M.F."/>
            <person name="Smit S."/>
            <person name="Salis L."/>
            <person name="Schijlen E."/>
            <person name="Bossers A."/>
            <person name="Mateman C."/>
            <person name="Pijl A.S."/>
            <person name="de Ridder D."/>
            <person name="Groenen M.A."/>
            <person name="Visser M.E."/>
            <person name="Megens H.J."/>
        </authorList>
    </citation>
    <scope>NUCLEOTIDE SEQUENCE [LARGE SCALE GENOMIC DNA]</scope>
    <source>
        <strain evidence="1">WM2013NL</strain>
        <tissue evidence="1">Head and thorax</tissue>
    </source>
</reference>
<name>A0A0L7K3U2_OPEBR</name>
<gene>
    <name evidence="1" type="ORF">OBRU01_25826</name>
</gene>
<comment type="caution">
    <text evidence="1">The sequence shown here is derived from an EMBL/GenBank/DDBJ whole genome shotgun (WGS) entry which is preliminary data.</text>
</comment>
<accession>A0A0L7K3U2</accession>
<dbReference type="Proteomes" id="UP000037510">
    <property type="component" value="Unassembled WGS sequence"/>
</dbReference>
<feature type="non-terminal residue" evidence="1">
    <location>
        <position position="1"/>
    </location>
</feature>
<proteinExistence type="predicted"/>